<gene>
    <name evidence="2" type="ORF">O0I10_012360</name>
</gene>
<accession>A0AAD7UTI1</accession>
<sequence>MRWPFSNLTARGYSSLSTTTNTRRINTRLLLTILKWIVLAILAGITAFFIVCRVDTHMRIYVRFWLSPRKPVIVEPLSEEGACFQNLAPKYQQGYATHSINMMPGYRMQDDTCYGYASTVKKPRHRMGNNDTVIYFHTTWSSADNTFGETQLATLRSFVATQDPATTRLIVWIDEKDQRLLDESPYWKEAAEHTDRIWYEIDNTTQDTFIAFKALSTYGGVWFNMNTLFVRDLEPLLVGNDWISQATCYTSVEGNPFSGSSMMYFTKDSPYLCELENAISESSLPPINQLTLADLGRLYYRVYVRILRNGYKPWAIIPWCYFEPSQCTKSLRFSSPFASSTTAISDHWLDSIFAFHYHDTPPSTPSGAIYESLNNKYKDAVEW</sequence>
<feature type="transmembrane region" description="Helical" evidence="1">
    <location>
        <begin position="29"/>
        <end position="51"/>
    </location>
</feature>
<dbReference type="Proteomes" id="UP001234581">
    <property type="component" value="Unassembled WGS sequence"/>
</dbReference>
<protein>
    <submittedName>
        <fullName evidence="2">Uncharacterized protein</fullName>
    </submittedName>
</protein>
<comment type="caution">
    <text evidence="2">The sequence shown here is derived from an EMBL/GenBank/DDBJ whole genome shotgun (WGS) entry which is preliminary data.</text>
</comment>
<keyword evidence="1" id="KW-0472">Membrane</keyword>
<evidence type="ECO:0000256" key="1">
    <source>
        <dbReference type="SAM" id="Phobius"/>
    </source>
</evidence>
<name>A0AAD7UTI1_9FUNG</name>
<evidence type="ECO:0000313" key="2">
    <source>
        <dbReference type="EMBL" id="KAJ8652016.1"/>
    </source>
</evidence>
<organism evidence="2 3">
    <name type="scientific">Lichtheimia ornata</name>
    <dbReference type="NCBI Taxonomy" id="688661"/>
    <lineage>
        <taxon>Eukaryota</taxon>
        <taxon>Fungi</taxon>
        <taxon>Fungi incertae sedis</taxon>
        <taxon>Mucoromycota</taxon>
        <taxon>Mucoromycotina</taxon>
        <taxon>Mucoromycetes</taxon>
        <taxon>Mucorales</taxon>
        <taxon>Lichtheimiaceae</taxon>
        <taxon>Lichtheimia</taxon>
    </lineage>
</organism>
<reference evidence="2 3" key="1">
    <citation type="submission" date="2023-03" db="EMBL/GenBank/DDBJ databases">
        <title>Genome sequence of Lichtheimia ornata CBS 291.66.</title>
        <authorList>
            <person name="Mohabir J.T."/>
            <person name="Shea T.P."/>
            <person name="Kurbessoian T."/>
            <person name="Berby B."/>
            <person name="Fontaine J."/>
            <person name="Livny J."/>
            <person name="Gnirke A."/>
            <person name="Stajich J.E."/>
            <person name="Cuomo C.A."/>
        </authorList>
    </citation>
    <scope>NUCLEOTIDE SEQUENCE [LARGE SCALE GENOMIC DNA]</scope>
    <source>
        <strain evidence="2">CBS 291.66</strain>
    </source>
</reference>
<dbReference type="EMBL" id="JARTCD010000123">
    <property type="protein sequence ID" value="KAJ8652016.1"/>
    <property type="molecule type" value="Genomic_DNA"/>
</dbReference>
<keyword evidence="1" id="KW-0812">Transmembrane</keyword>
<dbReference type="RefSeq" id="XP_058336930.1">
    <property type="nucleotide sequence ID" value="XM_058492292.1"/>
</dbReference>
<dbReference type="GeneID" id="83219734"/>
<dbReference type="AlphaFoldDB" id="A0AAD7UTI1"/>
<keyword evidence="3" id="KW-1185">Reference proteome</keyword>
<evidence type="ECO:0000313" key="3">
    <source>
        <dbReference type="Proteomes" id="UP001234581"/>
    </source>
</evidence>
<keyword evidence="1" id="KW-1133">Transmembrane helix</keyword>
<proteinExistence type="predicted"/>